<keyword evidence="13" id="KW-0693">Viral RNA replication</keyword>
<feature type="region of interest" description="Disordered" evidence="14">
    <location>
        <begin position="306"/>
        <end position="339"/>
    </location>
</feature>
<dbReference type="InterPro" id="IPR043502">
    <property type="entry name" value="DNA/RNA_pol_sf"/>
</dbReference>
<keyword evidence="11" id="KW-0067">ATP-binding</keyword>
<keyword evidence="8" id="KW-0547">Nucleotide-binding</keyword>
<evidence type="ECO:0000256" key="2">
    <source>
        <dbReference type="ARBA" id="ARBA00004340"/>
    </source>
</evidence>
<dbReference type="GO" id="GO:0016787">
    <property type="term" value="F:hydrolase activity"/>
    <property type="evidence" value="ECO:0007669"/>
    <property type="project" value="UniProtKB-KW"/>
</dbReference>
<evidence type="ECO:0000256" key="9">
    <source>
        <dbReference type="ARBA" id="ARBA00022801"/>
    </source>
</evidence>
<comment type="subcellular location">
    <subcellularLocation>
        <location evidence="2">Host cell</location>
    </subcellularLocation>
    <subcellularLocation>
        <location evidence="1">Virion</location>
    </subcellularLocation>
</comment>
<keyword evidence="7" id="KW-0548">Nucleotidyltransferase</keyword>
<dbReference type="Gene3D" id="2.40.10.10">
    <property type="entry name" value="Trypsin-like serine proteases"/>
    <property type="match status" value="1"/>
</dbReference>
<evidence type="ECO:0000259" key="15">
    <source>
        <dbReference type="PROSITE" id="PS50507"/>
    </source>
</evidence>
<dbReference type="PANTHER" id="PTHR18934:SF99">
    <property type="entry name" value="ATP-DEPENDENT RNA HELICASE DHX37-RELATED"/>
    <property type="match status" value="1"/>
</dbReference>
<dbReference type="Gene3D" id="3.30.70.270">
    <property type="match status" value="1"/>
</dbReference>
<keyword evidence="3" id="KW-0696">RNA-directed RNA polymerase</keyword>
<evidence type="ECO:0000256" key="13">
    <source>
        <dbReference type="ARBA" id="ARBA00022953"/>
    </source>
</evidence>
<dbReference type="SUPFAM" id="SSF56672">
    <property type="entry name" value="DNA/RNA polymerases"/>
    <property type="match status" value="1"/>
</dbReference>
<keyword evidence="19" id="KW-1185">Reference proteome</keyword>
<accession>A0A3S8RGI6</accession>
<dbReference type="InterPro" id="IPR007094">
    <property type="entry name" value="RNA-dir_pol_PSvirus"/>
</dbReference>
<dbReference type="GO" id="GO:0019028">
    <property type="term" value="C:viral capsid"/>
    <property type="evidence" value="ECO:0007669"/>
    <property type="project" value="UniProtKB-KW"/>
</dbReference>
<evidence type="ECO:0000256" key="10">
    <source>
        <dbReference type="ARBA" id="ARBA00022806"/>
    </source>
</evidence>
<dbReference type="Proteomes" id="UP000501239">
    <property type="component" value="Segment"/>
</dbReference>
<dbReference type="GO" id="GO:0003968">
    <property type="term" value="F:RNA-directed RNA polymerase activity"/>
    <property type="evidence" value="ECO:0007669"/>
    <property type="project" value="UniProtKB-KW"/>
</dbReference>
<dbReference type="GO" id="GO:0039694">
    <property type="term" value="P:viral RNA genome replication"/>
    <property type="evidence" value="ECO:0007669"/>
    <property type="project" value="InterPro"/>
</dbReference>
<evidence type="ECO:0000313" key="19">
    <source>
        <dbReference type="Proteomes" id="UP000501239"/>
    </source>
</evidence>
<evidence type="ECO:0000256" key="14">
    <source>
        <dbReference type="SAM" id="MobiDB-lite"/>
    </source>
</evidence>
<feature type="region of interest" description="Disordered" evidence="14">
    <location>
        <begin position="3406"/>
        <end position="3440"/>
    </location>
</feature>
<dbReference type="InterPro" id="IPR009003">
    <property type="entry name" value="Peptidase_S1_PA"/>
</dbReference>
<dbReference type="Pfam" id="PF00680">
    <property type="entry name" value="RdRP_1"/>
    <property type="match status" value="1"/>
</dbReference>
<keyword evidence="10" id="KW-0347">Helicase</keyword>
<protein>
    <submittedName>
        <fullName evidence="18">Polyprotein</fullName>
    </submittedName>
</protein>
<dbReference type="InterPro" id="IPR043504">
    <property type="entry name" value="Peptidase_S1_PA_chymotrypsin"/>
</dbReference>
<dbReference type="InterPro" id="IPR001205">
    <property type="entry name" value="RNA-dir_pol_C"/>
</dbReference>
<feature type="domain" description="Helicase C-terminal" evidence="17">
    <location>
        <begin position="1423"/>
        <end position="1610"/>
    </location>
</feature>
<evidence type="ECO:0000256" key="5">
    <source>
        <dbReference type="ARBA" id="ARBA00022561"/>
    </source>
</evidence>
<dbReference type="GO" id="GO:0005524">
    <property type="term" value="F:ATP binding"/>
    <property type="evidence" value="ECO:0007669"/>
    <property type="project" value="UniProtKB-KW"/>
</dbReference>
<keyword evidence="12" id="KW-0946">Virion</keyword>
<dbReference type="Gene3D" id="3.40.50.300">
    <property type="entry name" value="P-loop containing nucleotide triphosphate hydrolases"/>
    <property type="match status" value="2"/>
</dbReference>
<dbReference type="InterPro" id="IPR014001">
    <property type="entry name" value="Helicase_ATP-bd"/>
</dbReference>
<keyword evidence="4" id="KW-0597">Phosphoprotein</keyword>
<dbReference type="Pfam" id="PF00271">
    <property type="entry name" value="Helicase_C"/>
    <property type="match status" value="1"/>
</dbReference>
<feature type="compositionally biased region" description="Basic and acidic residues" evidence="14">
    <location>
        <begin position="2115"/>
        <end position="2126"/>
    </location>
</feature>
<dbReference type="KEGG" id="vg:65102419"/>
<dbReference type="PROSITE" id="PS50507">
    <property type="entry name" value="RDRP_SSRNA_POS"/>
    <property type="match status" value="1"/>
</dbReference>
<dbReference type="GO" id="GO:0006351">
    <property type="term" value="P:DNA-templated transcription"/>
    <property type="evidence" value="ECO:0007669"/>
    <property type="project" value="InterPro"/>
</dbReference>
<evidence type="ECO:0000259" key="16">
    <source>
        <dbReference type="PROSITE" id="PS51192"/>
    </source>
</evidence>
<feature type="domain" description="RdRp catalytic" evidence="15">
    <location>
        <begin position="2840"/>
        <end position="2966"/>
    </location>
</feature>
<dbReference type="InterPro" id="IPR027417">
    <property type="entry name" value="P-loop_NTPase"/>
</dbReference>
<evidence type="ECO:0000256" key="12">
    <source>
        <dbReference type="ARBA" id="ARBA00022844"/>
    </source>
</evidence>
<dbReference type="PANTHER" id="PTHR18934">
    <property type="entry name" value="ATP-DEPENDENT RNA HELICASE"/>
    <property type="match status" value="1"/>
</dbReference>
<dbReference type="GO" id="GO:0043657">
    <property type="term" value="C:host cell"/>
    <property type="evidence" value="ECO:0007669"/>
    <property type="project" value="UniProtKB-SubCell"/>
</dbReference>
<dbReference type="SUPFAM" id="SSF52540">
    <property type="entry name" value="P-loop containing nucleoside triphosphate hydrolases"/>
    <property type="match status" value="1"/>
</dbReference>
<keyword evidence="9" id="KW-0378">Hydrolase</keyword>
<dbReference type="PROSITE" id="PS51192">
    <property type="entry name" value="HELICASE_ATP_BIND_1"/>
    <property type="match status" value="1"/>
</dbReference>
<name>A0A3S8RGI6_9POTY</name>
<keyword evidence="6" id="KW-0808">Transferase</keyword>
<dbReference type="GO" id="GO:0003723">
    <property type="term" value="F:RNA binding"/>
    <property type="evidence" value="ECO:0007669"/>
    <property type="project" value="InterPro"/>
</dbReference>
<dbReference type="EMBL" id="MH932227">
    <property type="protein sequence ID" value="AZJ53460.1"/>
    <property type="molecule type" value="Genomic_RNA"/>
</dbReference>
<dbReference type="InterPro" id="IPR001650">
    <property type="entry name" value="Helicase_C-like"/>
</dbReference>
<dbReference type="SMART" id="SM00487">
    <property type="entry name" value="DEXDc"/>
    <property type="match status" value="1"/>
</dbReference>
<dbReference type="Pfam" id="PF00270">
    <property type="entry name" value="DEAD"/>
    <property type="match status" value="1"/>
</dbReference>
<evidence type="ECO:0000256" key="11">
    <source>
        <dbReference type="ARBA" id="ARBA00022840"/>
    </source>
</evidence>
<organism evidence="18 19">
    <name type="scientific">Celery latent virus</name>
    <dbReference type="NCBI Taxonomy" id="2494552"/>
    <lineage>
        <taxon>Viruses</taxon>
        <taxon>Riboviria</taxon>
        <taxon>Orthornavirae</taxon>
        <taxon>Pisuviricota</taxon>
        <taxon>Stelpaviricetes</taxon>
        <taxon>Patatavirales</taxon>
        <taxon>Potyviridae</taxon>
        <taxon>Celavirus</taxon>
        <taxon>Celavirus apii</taxon>
    </lineage>
</organism>
<evidence type="ECO:0000256" key="3">
    <source>
        <dbReference type="ARBA" id="ARBA00022484"/>
    </source>
</evidence>
<evidence type="ECO:0000313" key="18">
    <source>
        <dbReference type="EMBL" id="AZJ53460.1"/>
    </source>
</evidence>
<dbReference type="InterPro" id="IPR043128">
    <property type="entry name" value="Rev_trsase/Diguanyl_cyclase"/>
</dbReference>
<feature type="domain" description="Helicase ATP-binding" evidence="16">
    <location>
        <begin position="1258"/>
        <end position="1413"/>
    </location>
</feature>
<evidence type="ECO:0000256" key="4">
    <source>
        <dbReference type="ARBA" id="ARBA00022553"/>
    </source>
</evidence>
<evidence type="ECO:0000256" key="1">
    <source>
        <dbReference type="ARBA" id="ARBA00004328"/>
    </source>
</evidence>
<dbReference type="CDD" id="cd23175">
    <property type="entry name" value="ps-ssRNAv_Potyviridae_RdRp"/>
    <property type="match status" value="1"/>
</dbReference>
<keyword evidence="5" id="KW-0167">Capsid protein</keyword>
<sequence length="3640" mass="409947">MSKRIYTIIVVLCFQVCFQNLRTQPTQSSHTFSTNPAIPGTDALQFEENANLTYSTIKYNILKFNLNYKQSIMSVVSFGSITSMDFDAACLAAMIETPGGSIPPTPQSPPTSPVAVKQRKILNFPIAKIRTTPDASFEMCVKFPESFIDSFCAQAQKELKYWHAAITQLKFFGGETPKTLETLVNQGQAHTHQVILNLVKILDSAPKAIQGKKELENFFQLSPHGNNSKEPIDVSRKVYMEPCKISPRKRQVCSCDNDDDAHYHCYYCDIVCSSKNLLQEHERDFCEDAQSVQAFGYKLESPNVFDPPHVTQQRSVAPSLGKTLESPVKSPEQSKPNLEKSFPLVESSTNSGMIFFGSIATMVPSHIEKYVRNCETENPIDAAASNLAMQEAKSSGAPCIVVHHKALPGGKKDFLFPHNSPQVVRTETEEPIAGTIDRPTIKRALFTRIKKKAQEICVNPGGTIQRKTKRWLRPAEVAQIVRATSDPQHPLFKVDVTQIIEVVHPVYRTERTEVVQQCITRGTYKLMSKAQQRKARAMRSAGMLVITDNPTTHWVSEPQKMLVVKEKLSTTKHVKLRNVEVNAESEMFWGTKTKEGPSKTALKRCKRNIDRLALLDPQMGESANGECWMNTFKHHLKVGSIDILPNKVRLPNLRSAFSRWIPLVDYVEILKFHCKSQPKLKRVVIPTPVTYLEGSRYHIHVGYSKNCSWITVEQLIRQLQTLLTSSKYGEHFKRAIVGGEPEDKFTPVVPIVDVETERAKSSLAKWTTAQQRYMGSIRTRINSQAEKHKIDSEKKIWIPMRHDTMDMLTPPYLFENGLRNNEVQQVGQVLGDSVDRAGNSSGQSSQCQQQNVALASEGNNDNVINESVRSIQNLVTANMQLQEQCKLLLASHEQAIMDSVEHGNLEIQKHDVEVSQKPSTRKSDSQRNLQKFSLKKIVASEEMSRTLGRGWRKSVTSIGVPIVSASIAEALNQVVQRGNTSWLDVGISGTLLKQCTLFATRTFQAYCSYKLARNVLTLTVGELYDNVKSYINSIMGSTDPEVTGFLSQVRSAPSMVKMAILLTMFAISVKLMRKFFKVKNNGTSFTVSGENVSASQLRISAQAQARSTDNMTPTVKKLCSILGMIGLVCCCYDRTTWAYQKDWMDAWITSITYAGASDSIWESISHPFETLHNIAVSGGDRSPETTARLERILAGAGLNAQAQALDEFGASSSVMGQTLQNILDEVESTNVSIVSEMKALPHYHRNATTFNQAARDLVTEPDATYQMLLTAATGTGKSTLFPVHLRSQSQKRVLLLIPLVAATHGVYQRLKSQRVNDIGYHADSISENPNAKLIISTYGHMCVKLLGGQNPFDQFDYILADECHVVTLETVTVISHLLQQREMATWKTVFMTATPFNNITLNSVETEQPVIMQQTEHFHNPKSFVDFLKAGGTERVQTYAKGGCIVFCSTQKETEESAKALKASGVIALFYHASNRLEWDSFAKKNERSMGQLNFYLFATNALESGVTIPMKSCVDFVTKMHPVVGGDRKTITMAPTSISIQEQLQRRGRVGRTCPGGYLYTSVGTPLMYKLDPDSSIKYLLYCWKSGIKCYKEALNIPDECTITFTKEKIGAIWTHDTPPVVTAALVDNFGAVYRNANFFLASHRRNYVEIPHTTDMILPSTLSTWENFELDGNEVSDGTRMRVPQNHFFFRNERVQESWLKLQAAILTELTEAEATKKRDIVIENLMARRVSGHPASKLEIARMIMAKQQVVQQARDTKRVRETLSESISDYSGIFSNFSGIFSVQERLKKASIKANEELDMVIQENESHILFLQDMIKETPEIIPDMALEEQIQHMEYAKAILENGWISGNPQAKLLIMRTTHKNFHDLVTKTKDGTYRMKSYVQRMFDFVKKHPLLIFMSIMMGTSLAAGYFMMSKDSEDDDAIVQDKVFKRNDKAMLEWCLRGKACKCDATHFEAQYVLDSRHYRTILEDWVKFPLRGFHNIQIVNYGTVSKYARALAFLSVCALLANPTMVYNSAAHSMAGNSEYNESVAKSLMHNILRDWNRVPLIDLLVKGIDGSDDRYDQYIHELYTSGGLIAFESDTGKFEGKMSISQYRKDAAKGQTKRSAASRSREEDHYDPRSSGRLKSGIRRAYRQFYNIEDSDVQEIILTNKKGAPILKIGSLDELNQHVDLLKFSDPELYELYLHARDKLDLDEPESSSGFTGKWGDYAEDDEFMKMISALDSLTKQASEEAFIPVQVKLRDGRTVQANVARYWQKDYPTGKSVKQWAQTTWAPPQFTALRERVGKALELIPESRPIHLHGKVPNGTLIEFQDAMKDLHEKTAVKAVAEAKIGDTQFEADPSDVTSRVGVVMVKTSANAEWESWNQCVALNNIVIFPHHYTLKDGNNLRFKFSSSDFESTCHIVDGYNGLDMAWAPINVKIRGLKKKVCLGTPRNGSYLWHFSMINQGKDLPEARLMGYSSVTKVQEESHPSFDWTHTVSTQVGNCGGPFVDKHGVIVGYHTGAFQLGQFNTFLGLSAPLIAHLTKLDVKPSAQPQSKMIWREVDFYRSPNYLPPTINNQEPIPEEWRYPEGKSVYPCVDPGWMGSRLVKGSGFRLIGKMQRHVEYSTKISLNEHFDMWMSQEKTQNELTRLNKNRVEKGLEKAFISHTIAAQNKEAAIKDTSKYARTTLGTYSEPLLKRATALTIQMLEEHIKLCKRQPLDLVYGDMEWNTACGAQYNGLKSAFRDQVVGIENMDAYGQYCWERFNVPTDQYKPCIWTNSLKDELRPIEKVKENKTRTFTAAPIEFVIGAKQAVDAFNHQFMDAHLKLPHTVGINQWSGGWHKLYKKLYGKNFVYSSGDGSRFDSSPCFYMFDALYTIRTYFADPEIHQVLENIYLEVCHTPIVLHDGNVVMKNHGNNSGQCSTVVDNSLIMMILCCASYLEHTPATMHSLDAIKSHWHFCVNGDDYIGGMSPLLASHLTKEKMAKTFSDFQFIYEWSDYSPSLFEQDYMSLKFINIVERKGQTTGQQLIAPWREASRQLSTLAHTSSGAPEIKLQVALTERVKAWVDKDLFDFITEYCRWLVEYFDRFTNTQAWNEAKKLWWDEQQIFNHYFSFESICNAPYSQIVNETPDEFFANGVRESRPLRILRDGIKFGVAVTAANYLGPSDHDVPMIANTMLNVAKIGLANSTAERIDRMLFGKENPEHSRADSLVVVKTEQTDATICLRTHCKCQAQHFDGKYECWVSSPSVAIKMFATLKPRILSTTKFVGVKFLPKILRAHVWALYLSGFSWEETMQIVQSHYPGEKQQRKADWFLQQLLKELVLIFKVKGSKFIELGEHAQVQGKTQLDSTQVDMDPNFNAAAYAATLRGGPHWGTHNSQGLFDAIKVLNPNAANVDIGNARTAVQREMQRLIAADAPRQQPPPQVGGGHQQPPPAGGQTQGQPGGYTPSQAFTNKFGNIMAEPDAPLVLDSQATMREVAQIEAAWARLLEVQSLEGLGSFWNYMFSYVGNNGTSSGGDPRDYIPAGNGRVTLAQLKSKAQGEQWRRYWRSHASDMRDFLRLLQASDRPLPIRWARNNGIKDANYEIAFDFADALPDLSAAQMSIILAAKNLAVRRGQGQMLNAGTKVGGRSRTETYDQAVRDAADVQFPGA</sequence>
<dbReference type="GO" id="GO:0004386">
    <property type="term" value="F:helicase activity"/>
    <property type="evidence" value="ECO:0007669"/>
    <property type="project" value="UniProtKB-KW"/>
</dbReference>
<feature type="region of interest" description="Disordered" evidence="14">
    <location>
        <begin position="2101"/>
        <end position="2129"/>
    </location>
</feature>
<dbReference type="RefSeq" id="YP_010087166.1">
    <property type="nucleotide sequence ID" value="NC_055507.1"/>
</dbReference>
<dbReference type="SUPFAM" id="SSF50494">
    <property type="entry name" value="Trypsin-like serine proteases"/>
    <property type="match status" value="1"/>
</dbReference>
<evidence type="ECO:0000259" key="17">
    <source>
        <dbReference type="PROSITE" id="PS51194"/>
    </source>
</evidence>
<dbReference type="GeneID" id="65102419"/>
<dbReference type="PROSITE" id="PS51194">
    <property type="entry name" value="HELICASE_CTER"/>
    <property type="match status" value="1"/>
</dbReference>
<reference evidence="19" key="1">
    <citation type="journal article" date="2019" name="J. Gen. Virol.">
        <title>Complete genome sequence and construction of an infectious full-length cDNA clone of celery latent virus - an unusual member of a putative new genus within the Potyviridae.</title>
        <authorList>
            <person name="Rose H."/>
            <person name="Doering I."/>
            <person name="Vetten H.-J."/>
            <person name="Menzel W."/>
            <person name="Richert-Poeggeler K.R."/>
            <person name="Maiss E."/>
        </authorList>
    </citation>
    <scope>NUCLEOTIDE SEQUENCE [LARGE SCALE GENOMIC DNA]</scope>
</reference>
<proteinExistence type="predicted"/>
<dbReference type="InterPro" id="IPR011545">
    <property type="entry name" value="DEAD/DEAH_box_helicase_dom"/>
</dbReference>
<evidence type="ECO:0000256" key="7">
    <source>
        <dbReference type="ARBA" id="ARBA00022695"/>
    </source>
</evidence>
<evidence type="ECO:0000256" key="8">
    <source>
        <dbReference type="ARBA" id="ARBA00022741"/>
    </source>
</evidence>
<evidence type="ECO:0000256" key="6">
    <source>
        <dbReference type="ARBA" id="ARBA00022679"/>
    </source>
</evidence>